<dbReference type="AlphaFoldDB" id="A0A9W3D4A0"/>
<dbReference type="OrthoDB" id="1129085at2759"/>
<reference evidence="3 4" key="1">
    <citation type="submission" date="2025-04" db="UniProtKB">
        <authorList>
            <consortium name="RefSeq"/>
        </authorList>
    </citation>
    <scope>IDENTIFICATION</scope>
    <source>
        <tissue evidence="3 4">Leaf</tissue>
    </source>
</reference>
<dbReference type="KEGG" id="rsz:130505773"/>
<evidence type="ECO:0000313" key="2">
    <source>
        <dbReference type="Proteomes" id="UP000504610"/>
    </source>
</evidence>
<keyword evidence="2" id="KW-1185">Reference proteome</keyword>
<sequence length="469" mass="53506">MTSKDERSRPGNSFVGLSNLQMRKINDSVANLIHAGLEQIHQKLDEIQGVQQTRPKPAARRERPRRTNRSNDDFGEREFPDGDSKSQKKSTSTHAPVAEPSIFISEKPKGKSECSFEDLKDFSDSLPIFDEYDDEPTESLMNCEDTCDFPTPESELMLDSKLTCFEPELPSSLILSSQDFEEEPFNQPHHGRLPGTRTPLDDDLGPIFDEEDDLGPVFDEEAPSINMDSHLCFDPGTTPPILSTDIQEHCEKLDLIYSLPELFVGISSHNVKSFGLDNVKEFCVSNSIFDNMIHSFEKLEPDKLFDQKCFLNDNDISSGLVLSFDQFLKHHKGFDHLEKSFELVLQQPDFCFRKLCDSFVCFKDNWFDLSFSSHGLITGDLFAFPCALDEFMVKTLLEQKSLRTETDSCCDSDLKPAPSYFESDLDLKFLCSEYDQPRLVLNMFYGVSCLESILICNTFFEKHIEPWKS</sequence>
<dbReference type="RefSeq" id="XP_056856359.1">
    <property type="nucleotide sequence ID" value="XM_057000379.1"/>
</dbReference>
<name>A0A9W3D4A0_RAPSA</name>
<evidence type="ECO:0000256" key="1">
    <source>
        <dbReference type="SAM" id="MobiDB-lite"/>
    </source>
</evidence>
<dbReference type="RefSeq" id="XP_056858243.1">
    <property type="nucleotide sequence ID" value="XM_057002263.1"/>
</dbReference>
<gene>
    <name evidence="4" type="primary">LOC130507561</name>
    <name evidence="3" type="synonym">LOC130505773</name>
</gene>
<accession>A0A9W3D4A0</accession>
<organism evidence="2 4">
    <name type="scientific">Raphanus sativus</name>
    <name type="common">Radish</name>
    <name type="synonym">Raphanus raphanistrum var. sativus</name>
    <dbReference type="NCBI Taxonomy" id="3726"/>
    <lineage>
        <taxon>Eukaryota</taxon>
        <taxon>Viridiplantae</taxon>
        <taxon>Streptophyta</taxon>
        <taxon>Embryophyta</taxon>
        <taxon>Tracheophyta</taxon>
        <taxon>Spermatophyta</taxon>
        <taxon>Magnoliopsida</taxon>
        <taxon>eudicotyledons</taxon>
        <taxon>Gunneridae</taxon>
        <taxon>Pentapetalae</taxon>
        <taxon>rosids</taxon>
        <taxon>malvids</taxon>
        <taxon>Brassicales</taxon>
        <taxon>Brassicaceae</taxon>
        <taxon>Brassiceae</taxon>
        <taxon>Raphanus</taxon>
    </lineage>
</organism>
<feature type="compositionally biased region" description="Basic and acidic residues" evidence="1">
    <location>
        <begin position="69"/>
        <end position="86"/>
    </location>
</feature>
<dbReference type="GeneID" id="130507561"/>
<evidence type="ECO:0000313" key="4">
    <source>
        <dbReference type="RefSeq" id="XP_056858243.1"/>
    </source>
</evidence>
<protein>
    <submittedName>
        <fullName evidence="3">Uncharacterized protein LOC130505773</fullName>
    </submittedName>
    <submittedName>
        <fullName evidence="4">Uncharacterized protein LOC130507561</fullName>
    </submittedName>
</protein>
<evidence type="ECO:0000313" key="3">
    <source>
        <dbReference type="RefSeq" id="XP_056856359.1"/>
    </source>
</evidence>
<proteinExistence type="predicted"/>
<dbReference type="KEGG" id="rsz:130507561"/>
<dbReference type="Proteomes" id="UP000504610">
    <property type="component" value="Unplaced"/>
</dbReference>
<feature type="region of interest" description="Disordered" evidence="1">
    <location>
        <begin position="46"/>
        <end position="110"/>
    </location>
</feature>